<dbReference type="GO" id="GO:0004467">
    <property type="term" value="F:long-chain fatty acid-CoA ligase activity"/>
    <property type="evidence" value="ECO:0007669"/>
    <property type="project" value="TreeGrafter"/>
</dbReference>
<dbReference type="GO" id="GO:0005783">
    <property type="term" value="C:endoplasmic reticulum"/>
    <property type="evidence" value="ECO:0007669"/>
    <property type="project" value="TreeGrafter"/>
</dbReference>
<keyword evidence="3" id="KW-0547">Nucleotide-binding</keyword>
<dbReference type="EMBL" id="RSCD01000015">
    <property type="protein sequence ID" value="RSH88951.1"/>
    <property type="molecule type" value="Genomic_DNA"/>
</dbReference>
<dbReference type="STRING" id="1890683.A0A427YCQ7"/>
<evidence type="ECO:0000256" key="3">
    <source>
        <dbReference type="ARBA" id="ARBA00022741"/>
    </source>
</evidence>
<dbReference type="Proteomes" id="UP000279259">
    <property type="component" value="Unassembled WGS sequence"/>
</dbReference>
<evidence type="ECO:0000313" key="8">
    <source>
        <dbReference type="Proteomes" id="UP000279259"/>
    </source>
</evidence>
<reference evidence="7 8" key="1">
    <citation type="submission" date="2018-11" db="EMBL/GenBank/DDBJ databases">
        <title>Genome sequence of Saitozyma podzolica DSM 27192.</title>
        <authorList>
            <person name="Aliyu H."/>
            <person name="Gorte O."/>
            <person name="Ochsenreither K."/>
        </authorList>
    </citation>
    <scope>NUCLEOTIDE SEQUENCE [LARGE SCALE GENOMIC DNA]</scope>
    <source>
        <strain evidence="7 8">DSM 27192</strain>
    </source>
</reference>
<dbReference type="OrthoDB" id="1700726at2759"/>
<dbReference type="SUPFAM" id="SSF56801">
    <property type="entry name" value="Acetyl-CoA synthetase-like"/>
    <property type="match status" value="1"/>
</dbReference>
<accession>A0A427YCQ7</accession>
<comment type="caution">
    <text evidence="7">The sequence shown here is derived from an EMBL/GenBank/DDBJ whole genome shotgun (WGS) entry which is preliminary data.</text>
</comment>
<evidence type="ECO:0000256" key="5">
    <source>
        <dbReference type="SAM" id="MobiDB-lite"/>
    </source>
</evidence>
<organism evidence="7 8">
    <name type="scientific">Saitozyma podzolica</name>
    <dbReference type="NCBI Taxonomy" id="1890683"/>
    <lineage>
        <taxon>Eukaryota</taxon>
        <taxon>Fungi</taxon>
        <taxon>Dikarya</taxon>
        <taxon>Basidiomycota</taxon>
        <taxon>Agaricomycotina</taxon>
        <taxon>Tremellomycetes</taxon>
        <taxon>Tremellales</taxon>
        <taxon>Trimorphomycetaceae</taxon>
        <taxon>Saitozyma</taxon>
    </lineage>
</organism>
<dbReference type="PANTHER" id="PTHR43272">
    <property type="entry name" value="LONG-CHAIN-FATTY-ACID--COA LIGASE"/>
    <property type="match status" value="1"/>
</dbReference>
<feature type="domain" description="AMP-dependent synthetase/ligase" evidence="6">
    <location>
        <begin position="100"/>
        <end position="510"/>
    </location>
</feature>
<dbReference type="Gene3D" id="3.40.50.12780">
    <property type="entry name" value="N-terminal domain of ligase-like"/>
    <property type="match status" value="1"/>
</dbReference>
<name>A0A427YCQ7_9TREE</name>
<comment type="similarity">
    <text evidence="1">Belongs to the ATP-dependent AMP-binding enzyme family.</text>
</comment>
<evidence type="ECO:0000256" key="1">
    <source>
        <dbReference type="ARBA" id="ARBA00006432"/>
    </source>
</evidence>
<gene>
    <name evidence="7" type="primary">FAA4_2</name>
    <name evidence="7" type="ORF">EHS25_002613</name>
</gene>
<evidence type="ECO:0000259" key="6">
    <source>
        <dbReference type="Pfam" id="PF00501"/>
    </source>
</evidence>
<keyword evidence="2 7" id="KW-0436">Ligase</keyword>
<dbReference type="InterPro" id="IPR000873">
    <property type="entry name" value="AMP-dep_synth/lig_dom"/>
</dbReference>
<dbReference type="AlphaFoldDB" id="A0A427YCQ7"/>
<sequence>MAPRKNKELASWEVDADKPKPEGETRVRRAYCVKDLVTQPAPGIDTVHDVLLYAARTHGNKKAFAARDVERVISEEKEVTKVVGGKETKQKKTWNYFKLKPFDWISYEEALATVKDISSGLREFGMGGEGETFFNIYGSTSRNWMLVAQACAYAAVPICTAYDSLGPDGLAHSLNETEVRSMFTNADLLGTLDKIIAKCPSVKLVVYDGKAEGDVVSHLEKTREGLKVMHLDEIIKVGKEKPKEAVKATRDDVYCCMYTSGSTGTPKGVLLTHGNVVSAIGSVWTLLYEYLTTEDTYLAFLPLAHILEFVVEMSFVFAGLPVGYGRVKTLTDASVRECKGDIAELRPSILVGVPAVWELIRKGILGKVDSSGGLKKAVFNWALSAKQTAHQYHIPGLAGLTDAIVFNQVRQQTGGRLKIVFNGGGAVSKSTQQFLGTALVMMIQGYGLTETTAMATILNPGWYQTGVVGGPVPAAEIKLLDAPEAGYFSTNDPPQGEILVRGPAIFKGYYKRPDLDKEAFTSDGWFRTGDVGQWNKDGTLSIIDRLKNLVKLSGGEYIAVEYLESIYKSCPLVANGAIVANGEHSQPMMVVVAHPQNLPVFAKKNGLGDGEDLEALCEDEAVVDAALKELNSVGKKQGLKGMELLESIVLTADEWTPESGFLTAAQKLQRKVIEKTYEDRIKAVYK</sequence>
<keyword evidence="4" id="KW-0067">ATP-binding</keyword>
<dbReference type="PANTHER" id="PTHR43272:SF83">
    <property type="entry name" value="ACYL-COA SYNTHETASE LONG-CHAIN, ISOFORM J"/>
    <property type="match status" value="1"/>
</dbReference>
<evidence type="ECO:0000313" key="7">
    <source>
        <dbReference type="EMBL" id="RSH88951.1"/>
    </source>
</evidence>
<feature type="region of interest" description="Disordered" evidence="5">
    <location>
        <begin position="1"/>
        <end position="23"/>
    </location>
</feature>
<dbReference type="GO" id="GO:0005886">
    <property type="term" value="C:plasma membrane"/>
    <property type="evidence" value="ECO:0007669"/>
    <property type="project" value="TreeGrafter"/>
</dbReference>
<proteinExistence type="inferred from homology"/>
<dbReference type="InterPro" id="IPR042099">
    <property type="entry name" value="ANL_N_sf"/>
</dbReference>
<dbReference type="GO" id="GO:0005811">
    <property type="term" value="C:lipid droplet"/>
    <property type="evidence" value="ECO:0007669"/>
    <property type="project" value="TreeGrafter"/>
</dbReference>
<dbReference type="GO" id="GO:0035336">
    <property type="term" value="P:long-chain fatty-acyl-CoA metabolic process"/>
    <property type="evidence" value="ECO:0007669"/>
    <property type="project" value="TreeGrafter"/>
</dbReference>
<evidence type="ECO:0000256" key="2">
    <source>
        <dbReference type="ARBA" id="ARBA00022598"/>
    </source>
</evidence>
<keyword evidence="8" id="KW-1185">Reference proteome</keyword>
<evidence type="ECO:0000256" key="4">
    <source>
        <dbReference type="ARBA" id="ARBA00022840"/>
    </source>
</evidence>
<dbReference type="Pfam" id="PF00501">
    <property type="entry name" value="AMP-binding"/>
    <property type="match status" value="1"/>
</dbReference>
<protein>
    <submittedName>
        <fullName evidence="7">Long-chain fatty acid-CoA ligase</fullName>
    </submittedName>
</protein>
<dbReference type="GO" id="GO:0005524">
    <property type="term" value="F:ATP binding"/>
    <property type="evidence" value="ECO:0007669"/>
    <property type="project" value="UniProtKB-KW"/>
</dbReference>